<dbReference type="OrthoDB" id="9802881at2"/>
<evidence type="ECO:0000313" key="2">
    <source>
        <dbReference type="Proteomes" id="UP000243507"/>
    </source>
</evidence>
<dbReference type="SUPFAM" id="SSF53448">
    <property type="entry name" value="Nucleotide-diphospho-sugar transferases"/>
    <property type="match status" value="1"/>
</dbReference>
<dbReference type="InterPro" id="IPR008441">
    <property type="entry name" value="AfumC-like_glycosyl_Trfase"/>
</dbReference>
<dbReference type="Proteomes" id="UP000243507">
    <property type="component" value="Unassembled WGS sequence"/>
</dbReference>
<evidence type="ECO:0000313" key="1">
    <source>
        <dbReference type="EMBL" id="PCD75609.1"/>
    </source>
</evidence>
<sequence length="264" mass="29708">MQIYTLWDKGLAQAPELIQRLNALWIALHDEGSVKVLNGEEMDALIAQAGVDPSNLTVQVRSDLVRLILLADGGGVWADATLLPSAPLGTWLTTKLGPVGFYAHSTPKSDRILDSWFLSAHPDNPLVAAWRDTLIDYFRTPRLSYKLAPKWDRLKREIRRALSPASFASDKVARNATYFPYHIVSYTLDNLCRTKPEIGEIWRRVPKDSGEPAMRLKAECNRTGGDLDDATLHKLIFAHPVHKLNWRTTEKYEKAVTVAERALL</sequence>
<protein>
    <recommendedName>
        <fullName evidence="3">Capsular polysaccharide synthesis protein</fullName>
    </recommendedName>
</protein>
<dbReference type="AlphaFoldDB" id="A0A2A4CN98"/>
<keyword evidence="2" id="KW-1185">Reference proteome</keyword>
<proteinExistence type="predicted"/>
<evidence type="ECO:0008006" key="3">
    <source>
        <dbReference type="Google" id="ProtNLM"/>
    </source>
</evidence>
<dbReference type="GO" id="GO:0016757">
    <property type="term" value="F:glycosyltransferase activity"/>
    <property type="evidence" value="ECO:0007669"/>
    <property type="project" value="InterPro"/>
</dbReference>
<accession>A0A2A4CN98</accession>
<reference evidence="1 2" key="1">
    <citation type="submission" date="2017-09" db="EMBL/GenBank/DDBJ databases">
        <title>A multilocus sequence analysis scheme for characterization of bacteria in the genus Thioclava.</title>
        <authorList>
            <person name="Liu Y."/>
            <person name="Shao Z."/>
        </authorList>
    </citation>
    <scope>NUCLEOTIDE SEQUENCE [LARGE SCALE GENOMIC DNA]</scope>
    <source>
        <strain evidence="1 2">CAU 1312</strain>
    </source>
</reference>
<comment type="caution">
    <text evidence="1">The sequence shown here is derived from an EMBL/GenBank/DDBJ whole genome shotgun (WGS) entry which is preliminary data.</text>
</comment>
<organism evidence="1 2">
    <name type="scientific">Pseudothioclava arenosa</name>
    <dbReference type="NCBI Taxonomy" id="1795308"/>
    <lineage>
        <taxon>Bacteria</taxon>
        <taxon>Pseudomonadati</taxon>
        <taxon>Pseudomonadota</taxon>
        <taxon>Alphaproteobacteria</taxon>
        <taxon>Rhodobacterales</taxon>
        <taxon>Paracoccaceae</taxon>
        <taxon>Pseudothioclava</taxon>
    </lineage>
</organism>
<dbReference type="InterPro" id="IPR029044">
    <property type="entry name" value="Nucleotide-diphossugar_trans"/>
</dbReference>
<dbReference type="EMBL" id="NTJD01000012">
    <property type="protein sequence ID" value="PCD75609.1"/>
    <property type="molecule type" value="Genomic_DNA"/>
</dbReference>
<dbReference type="Pfam" id="PF05704">
    <property type="entry name" value="Caps_synth"/>
    <property type="match status" value="1"/>
</dbReference>
<dbReference type="Gene3D" id="3.90.550.20">
    <property type="match status" value="1"/>
</dbReference>
<name>A0A2A4CN98_9RHOB</name>
<dbReference type="RefSeq" id="WP_096434442.1">
    <property type="nucleotide sequence ID" value="NZ_NTJD01000012.1"/>
</dbReference>
<gene>
    <name evidence="1" type="ORF">CLN94_13285</name>
</gene>